<feature type="compositionally biased region" description="Basic and acidic residues" evidence="2">
    <location>
        <begin position="11"/>
        <end position="20"/>
    </location>
</feature>
<dbReference type="InterPro" id="IPR051448">
    <property type="entry name" value="CdaR-like_regulators"/>
</dbReference>
<dbReference type="Gene3D" id="1.10.10.2840">
    <property type="entry name" value="PucR C-terminal helix-turn-helix domain"/>
    <property type="match status" value="1"/>
</dbReference>
<evidence type="ECO:0000256" key="2">
    <source>
        <dbReference type="SAM" id="MobiDB-lite"/>
    </source>
</evidence>
<dbReference type="Pfam" id="PF17853">
    <property type="entry name" value="GGDEF_2"/>
    <property type="match status" value="1"/>
</dbReference>
<dbReference type="PANTHER" id="PTHR33744:SF7">
    <property type="entry name" value="PUCR FAMILY TRANSCRIPTIONAL REGULATOR"/>
    <property type="match status" value="1"/>
</dbReference>
<name>A0ABU2DQD8_9MICC</name>
<feature type="domain" description="RsbT co-antagonist protein RsbRD N-terminal" evidence="4">
    <location>
        <begin position="36"/>
        <end position="171"/>
    </location>
</feature>
<dbReference type="InterPro" id="IPR025751">
    <property type="entry name" value="RsbRD_N_dom"/>
</dbReference>
<organism evidence="6 7">
    <name type="scientific">Nesterenkonia aerolata</name>
    <dbReference type="NCBI Taxonomy" id="3074079"/>
    <lineage>
        <taxon>Bacteria</taxon>
        <taxon>Bacillati</taxon>
        <taxon>Actinomycetota</taxon>
        <taxon>Actinomycetes</taxon>
        <taxon>Micrococcales</taxon>
        <taxon>Micrococcaceae</taxon>
        <taxon>Nesterenkonia</taxon>
    </lineage>
</organism>
<evidence type="ECO:0000313" key="7">
    <source>
        <dbReference type="Proteomes" id="UP001251870"/>
    </source>
</evidence>
<evidence type="ECO:0000259" key="4">
    <source>
        <dbReference type="Pfam" id="PF14361"/>
    </source>
</evidence>
<protein>
    <submittedName>
        <fullName evidence="6">Helix-turn-helix domain-containing protein</fullName>
    </submittedName>
</protein>
<dbReference type="EMBL" id="JAVKGR010000002">
    <property type="protein sequence ID" value="MDR8018724.1"/>
    <property type="molecule type" value="Genomic_DNA"/>
</dbReference>
<evidence type="ECO:0000256" key="1">
    <source>
        <dbReference type="ARBA" id="ARBA00006754"/>
    </source>
</evidence>
<dbReference type="Proteomes" id="UP001251870">
    <property type="component" value="Unassembled WGS sequence"/>
</dbReference>
<comment type="caution">
    <text evidence="6">The sequence shown here is derived from an EMBL/GenBank/DDBJ whole genome shotgun (WGS) entry which is preliminary data.</text>
</comment>
<evidence type="ECO:0000259" key="3">
    <source>
        <dbReference type="Pfam" id="PF13556"/>
    </source>
</evidence>
<feature type="domain" description="PucR C-terminal helix-turn-helix" evidence="3">
    <location>
        <begin position="336"/>
        <end position="393"/>
    </location>
</feature>
<dbReference type="InterPro" id="IPR041522">
    <property type="entry name" value="CdaR_GGDEF"/>
</dbReference>
<dbReference type="InterPro" id="IPR042070">
    <property type="entry name" value="PucR_C-HTH_sf"/>
</dbReference>
<comment type="similarity">
    <text evidence="1">Belongs to the CdaR family.</text>
</comment>
<keyword evidence="7" id="KW-1185">Reference proteome</keyword>
<proteinExistence type="inferred from homology"/>
<evidence type="ECO:0000259" key="5">
    <source>
        <dbReference type="Pfam" id="PF17853"/>
    </source>
</evidence>
<evidence type="ECO:0000313" key="6">
    <source>
        <dbReference type="EMBL" id="MDR8018724.1"/>
    </source>
</evidence>
<reference evidence="6 7" key="1">
    <citation type="submission" date="2023-09" db="EMBL/GenBank/DDBJ databases">
        <title>Description of three actinobacteria isolated from air of manufacturing shop in a pharmaceutical factory.</title>
        <authorList>
            <person name="Zhang D.-F."/>
        </authorList>
    </citation>
    <scope>NUCLEOTIDE SEQUENCE [LARGE SCALE GENOMIC DNA]</scope>
    <source>
        <strain evidence="6 7">LY-0111</strain>
    </source>
</reference>
<feature type="domain" description="CdaR GGDEF-like" evidence="5">
    <location>
        <begin position="185"/>
        <end position="284"/>
    </location>
</feature>
<dbReference type="PANTHER" id="PTHR33744">
    <property type="entry name" value="CARBOHYDRATE DIACID REGULATOR"/>
    <property type="match status" value="1"/>
</dbReference>
<feature type="region of interest" description="Disordered" evidence="2">
    <location>
        <begin position="1"/>
        <end position="20"/>
    </location>
</feature>
<dbReference type="InterPro" id="IPR025736">
    <property type="entry name" value="PucR_C-HTH_dom"/>
</dbReference>
<gene>
    <name evidence="6" type="ORF">RIL96_03985</name>
</gene>
<sequence>MTSQRPSAAAPEHRGMNRPVDRVMEQVLDELSCDTTILEQTIRDLRAGVPGYENVPTAALEASAQRNIALSIRTVRDGGIPAPGDVPEADELAVERHGQGVPLGSVLAGFRVCMSVILDRLLRRAPQLGIPAEQVLDCSTILWALGDAFSARAVVVYQEKELDRALADSARQAEWIGDVVTRPMDEAERRRGAALYDVPTTEPVRALVADSLPGTDREHQRMIAQWAEQAGVQVMTAVRGAHLLGIVIGTHQQDVPLTELTVGMGGPVLLDELPQSFEAASLALVTAAEVGACGIVDVEGLSWRLGIHTSPETTQMLWQRHLAPLEEAGVFGEHIMEAVEAYLRCRMSIPLAARSIPVHVNTLRYRLKRFEEFTGADLGDVDTIVEVSWALAARGGRDGRVAAHRGNLSRSASEGEPQL</sequence>
<dbReference type="Pfam" id="PF13556">
    <property type="entry name" value="HTH_30"/>
    <property type="match status" value="1"/>
</dbReference>
<dbReference type="Pfam" id="PF14361">
    <property type="entry name" value="RsbRD_N"/>
    <property type="match status" value="1"/>
</dbReference>
<dbReference type="RefSeq" id="WP_310547700.1">
    <property type="nucleotide sequence ID" value="NZ_JAVKGR010000002.1"/>
</dbReference>
<accession>A0ABU2DQD8</accession>